<dbReference type="AlphaFoldDB" id="A0A1C6RT45"/>
<dbReference type="Pfam" id="PF01590">
    <property type="entry name" value="GAF"/>
    <property type="match status" value="1"/>
</dbReference>
<keyword evidence="1" id="KW-0378">Hydrolase</keyword>
<dbReference type="InterPro" id="IPR003018">
    <property type="entry name" value="GAF"/>
</dbReference>
<dbReference type="Pfam" id="PF07228">
    <property type="entry name" value="SpoIIE"/>
    <property type="match status" value="1"/>
</dbReference>
<dbReference type="Proteomes" id="UP000198906">
    <property type="component" value="Unassembled WGS sequence"/>
</dbReference>
<proteinExistence type="predicted"/>
<sequence length="391" mass="42319">MDLAEALRRVLHASHRARPEDLPDLAMRVAPLLDASAVLLYLVDHQQRWLVPLTGTLAPARQPVRISGTIAGRTFSTLTDHEVPGAEGVSLWTPVLDGAERLGVLEVVSADGYDAERRDDLRVLAALLAELVVTRGLYGDTLELVRRRAPMQLPAELLRGQLPPLTFATERLVVSGLLEPCYEVGGDAFDYSVNGDLAHLALFDAVGHGSQGGLRAAVLASIALAAYRNARRGALPLVETYHHIDRAVRAYDRAGMITAILVELDQATGRLRAISAGHPSGLVLRGGRMVRILPTPTALPMTLGDLQPPRVIEEDLQPGDDVLLYTDGITEARSADGEPFGVDRLVDFTVRALADGLPAPETIRRLVHAILDYQNDELADDATLLMARWLG</sequence>
<dbReference type="InterPro" id="IPR001932">
    <property type="entry name" value="PPM-type_phosphatase-like_dom"/>
</dbReference>
<dbReference type="EMBL" id="FMHU01000001">
    <property type="protein sequence ID" value="SCL20379.1"/>
    <property type="molecule type" value="Genomic_DNA"/>
</dbReference>
<feature type="domain" description="PPM-type phosphatase" evidence="2">
    <location>
        <begin position="169"/>
        <end position="389"/>
    </location>
</feature>
<dbReference type="SUPFAM" id="SSF81606">
    <property type="entry name" value="PP2C-like"/>
    <property type="match status" value="1"/>
</dbReference>
<dbReference type="SUPFAM" id="SSF55781">
    <property type="entry name" value="GAF domain-like"/>
    <property type="match status" value="1"/>
</dbReference>
<gene>
    <name evidence="3" type="ORF">GA0074694_3018</name>
</gene>
<accession>A0A1C6RT45</accession>
<organism evidence="3 4">
    <name type="scientific">Micromonospora inyonensis</name>
    <dbReference type="NCBI Taxonomy" id="47866"/>
    <lineage>
        <taxon>Bacteria</taxon>
        <taxon>Bacillati</taxon>
        <taxon>Actinomycetota</taxon>
        <taxon>Actinomycetes</taxon>
        <taxon>Micromonosporales</taxon>
        <taxon>Micromonosporaceae</taxon>
        <taxon>Micromonospora</taxon>
    </lineage>
</organism>
<dbReference type="InterPro" id="IPR036457">
    <property type="entry name" value="PPM-type-like_dom_sf"/>
</dbReference>
<reference evidence="4" key="1">
    <citation type="submission" date="2016-06" db="EMBL/GenBank/DDBJ databases">
        <authorList>
            <person name="Varghese N."/>
        </authorList>
    </citation>
    <scope>NUCLEOTIDE SEQUENCE [LARGE SCALE GENOMIC DNA]</scope>
    <source>
        <strain evidence="4">DSM 46123</strain>
    </source>
</reference>
<dbReference type="STRING" id="47866.GA0074694_3018"/>
<dbReference type="RefSeq" id="WP_091458345.1">
    <property type="nucleotide sequence ID" value="NZ_FMHU01000001.1"/>
</dbReference>
<dbReference type="PANTHER" id="PTHR43156">
    <property type="entry name" value="STAGE II SPORULATION PROTEIN E-RELATED"/>
    <property type="match status" value="1"/>
</dbReference>
<evidence type="ECO:0000259" key="2">
    <source>
        <dbReference type="SMART" id="SM00331"/>
    </source>
</evidence>
<keyword evidence="4" id="KW-1185">Reference proteome</keyword>
<name>A0A1C6RT45_9ACTN</name>
<evidence type="ECO:0000313" key="4">
    <source>
        <dbReference type="Proteomes" id="UP000198906"/>
    </source>
</evidence>
<protein>
    <submittedName>
        <fullName evidence="3">Serine phosphatase RsbU, regulator of sigma subunit</fullName>
    </submittedName>
</protein>
<dbReference type="GO" id="GO:0016791">
    <property type="term" value="F:phosphatase activity"/>
    <property type="evidence" value="ECO:0007669"/>
    <property type="project" value="TreeGrafter"/>
</dbReference>
<dbReference type="InterPro" id="IPR052016">
    <property type="entry name" value="Bact_Sigma-Reg"/>
</dbReference>
<dbReference type="Gene3D" id="3.60.40.10">
    <property type="entry name" value="PPM-type phosphatase domain"/>
    <property type="match status" value="1"/>
</dbReference>
<evidence type="ECO:0000313" key="3">
    <source>
        <dbReference type="EMBL" id="SCL20379.1"/>
    </source>
</evidence>
<dbReference type="PANTHER" id="PTHR43156:SF2">
    <property type="entry name" value="STAGE II SPORULATION PROTEIN E"/>
    <property type="match status" value="1"/>
</dbReference>
<dbReference type="SMART" id="SM00331">
    <property type="entry name" value="PP2C_SIG"/>
    <property type="match status" value="1"/>
</dbReference>
<evidence type="ECO:0000256" key="1">
    <source>
        <dbReference type="ARBA" id="ARBA00022801"/>
    </source>
</evidence>